<dbReference type="Proteomes" id="UP000427769">
    <property type="component" value="Chromosome"/>
</dbReference>
<dbReference type="PANTHER" id="PTHR43048:SF5">
    <property type="entry name" value="BLR5325 PROTEIN"/>
    <property type="match status" value="1"/>
</dbReference>
<evidence type="ECO:0000259" key="2">
    <source>
        <dbReference type="PROSITE" id="PS51819"/>
    </source>
</evidence>
<dbReference type="GO" id="GO:0046872">
    <property type="term" value="F:metal ion binding"/>
    <property type="evidence" value="ECO:0007669"/>
    <property type="project" value="UniProtKB-KW"/>
</dbReference>
<reference evidence="3 4" key="1">
    <citation type="submission" date="2019-11" db="EMBL/GenBank/DDBJ databases">
        <title>Comparative genomics of hydrocarbon-degrading Desulfosarcina strains.</title>
        <authorList>
            <person name="Watanabe M."/>
            <person name="Kojima H."/>
            <person name="Fukui M."/>
        </authorList>
    </citation>
    <scope>NUCLEOTIDE SEQUENCE [LARGE SCALE GENOMIC DNA]</scope>
    <source>
        <strain evidence="3 4">PP31</strain>
    </source>
</reference>
<dbReference type="PROSITE" id="PS51819">
    <property type="entry name" value="VOC"/>
    <property type="match status" value="1"/>
</dbReference>
<protein>
    <recommendedName>
        <fullName evidence="2">VOC domain-containing protein</fullName>
    </recommendedName>
</protein>
<evidence type="ECO:0000256" key="1">
    <source>
        <dbReference type="ARBA" id="ARBA00022723"/>
    </source>
</evidence>
<dbReference type="OrthoDB" id="9795618at2"/>
<accession>A0A5K7ZFT9</accession>
<dbReference type="GO" id="GO:0004493">
    <property type="term" value="F:methylmalonyl-CoA epimerase activity"/>
    <property type="evidence" value="ECO:0007669"/>
    <property type="project" value="TreeGrafter"/>
</dbReference>
<keyword evidence="4" id="KW-1185">Reference proteome</keyword>
<keyword evidence="1" id="KW-0479">Metal-binding</keyword>
<gene>
    <name evidence="3" type="ORF">DSCW_60000</name>
</gene>
<dbReference type="InterPro" id="IPR029068">
    <property type="entry name" value="Glyas_Bleomycin-R_OHBP_Dase"/>
</dbReference>
<feature type="domain" description="VOC" evidence="2">
    <location>
        <begin position="4"/>
        <end position="143"/>
    </location>
</feature>
<dbReference type="RefSeq" id="WP_155307199.1">
    <property type="nucleotide sequence ID" value="NZ_AP021875.1"/>
</dbReference>
<dbReference type="InterPro" id="IPR051785">
    <property type="entry name" value="MMCE/EMCE_epimerase"/>
</dbReference>
<dbReference type="InterPro" id="IPR004360">
    <property type="entry name" value="Glyas_Fos-R_dOase_dom"/>
</dbReference>
<proteinExistence type="predicted"/>
<dbReference type="PANTHER" id="PTHR43048">
    <property type="entry name" value="METHYLMALONYL-COA EPIMERASE"/>
    <property type="match status" value="1"/>
</dbReference>
<name>A0A5K7ZFT9_9BACT</name>
<dbReference type="AlphaFoldDB" id="A0A5K7ZFT9"/>
<dbReference type="InterPro" id="IPR037523">
    <property type="entry name" value="VOC_core"/>
</dbReference>
<organism evidence="3 4">
    <name type="scientific">Desulfosarcina widdelii</name>
    <dbReference type="NCBI Taxonomy" id="947919"/>
    <lineage>
        <taxon>Bacteria</taxon>
        <taxon>Pseudomonadati</taxon>
        <taxon>Thermodesulfobacteriota</taxon>
        <taxon>Desulfobacteria</taxon>
        <taxon>Desulfobacterales</taxon>
        <taxon>Desulfosarcinaceae</taxon>
        <taxon>Desulfosarcina</taxon>
    </lineage>
</organism>
<evidence type="ECO:0000313" key="4">
    <source>
        <dbReference type="Proteomes" id="UP000427769"/>
    </source>
</evidence>
<dbReference type="EMBL" id="AP021875">
    <property type="protein sequence ID" value="BBO78583.1"/>
    <property type="molecule type" value="Genomic_DNA"/>
</dbReference>
<dbReference type="Gene3D" id="3.10.180.10">
    <property type="entry name" value="2,3-Dihydroxybiphenyl 1,2-Dioxygenase, domain 1"/>
    <property type="match status" value="1"/>
</dbReference>
<dbReference type="GO" id="GO:0046491">
    <property type="term" value="P:L-methylmalonyl-CoA metabolic process"/>
    <property type="evidence" value="ECO:0007669"/>
    <property type="project" value="TreeGrafter"/>
</dbReference>
<dbReference type="Pfam" id="PF00903">
    <property type="entry name" value="Glyoxalase"/>
    <property type="match status" value="1"/>
</dbReference>
<dbReference type="SUPFAM" id="SSF54593">
    <property type="entry name" value="Glyoxalase/Bleomycin resistance protein/Dihydroxybiphenyl dioxygenase"/>
    <property type="match status" value="1"/>
</dbReference>
<evidence type="ECO:0000313" key="3">
    <source>
        <dbReference type="EMBL" id="BBO78583.1"/>
    </source>
</evidence>
<dbReference type="KEGG" id="dwd:DSCW_60000"/>
<sequence>MIKGLDHINIVVSDLERSQKFFECFGMVVIDSSELSGSWISSIVRLPEVSARYVRLGLPGTETKIELISYDYPPSGKSNEVSQANRIGYRHLAFEVIDIEKIVYNFKEQGIEFLSEIFVYEKLGKKLVYFYGPDGILLELCEYVKAK</sequence>